<name>A0ABQ6F8B2_9RHOO</name>
<dbReference type="RefSeq" id="WP_284187194.1">
    <property type="nucleotide sequence ID" value="NZ_BSPX01000013.1"/>
</dbReference>
<evidence type="ECO:0000259" key="5">
    <source>
        <dbReference type="Pfam" id="PF02775"/>
    </source>
</evidence>
<comment type="caution">
    <text evidence="7">The sequence shown here is derived from an EMBL/GenBank/DDBJ whole genome shotgun (WGS) entry which is preliminary data.</text>
</comment>
<evidence type="ECO:0000256" key="3">
    <source>
        <dbReference type="RuleBase" id="RU362132"/>
    </source>
</evidence>
<evidence type="ECO:0000313" key="8">
    <source>
        <dbReference type="Proteomes" id="UP001157167"/>
    </source>
</evidence>
<dbReference type="CDD" id="cd07035">
    <property type="entry name" value="TPP_PYR_POX_like"/>
    <property type="match status" value="1"/>
</dbReference>
<dbReference type="Pfam" id="PF00205">
    <property type="entry name" value="TPP_enzyme_M"/>
    <property type="match status" value="1"/>
</dbReference>
<protein>
    <submittedName>
        <fullName evidence="7">Acetolactate synthase</fullName>
    </submittedName>
</protein>
<feature type="domain" description="Thiamine pyrophosphate enzyme central" evidence="4">
    <location>
        <begin position="198"/>
        <end position="333"/>
    </location>
</feature>
<dbReference type="InterPro" id="IPR012001">
    <property type="entry name" value="Thiamin_PyroP_enz_TPP-bd_dom"/>
</dbReference>
<reference evidence="8" key="1">
    <citation type="journal article" date="2019" name="Int. J. Syst. Evol. Microbiol.">
        <title>The Global Catalogue of Microorganisms (GCM) 10K type strain sequencing project: providing services to taxonomists for standard genome sequencing and annotation.</title>
        <authorList>
            <consortium name="The Broad Institute Genomics Platform"/>
            <consortium name="The Broad Institute Genome Sequencing Center for Infectious Disease"/>
            <person name="Wu L."/>
            <person name="Ma J."/>
        </authorList>
    </citation>
    <scope>NUCLEOTIDE SEQUENCE [LARGE SCALE GENOMIC DNA]</scope>
    <source>
        <strain evidence="8">NBRC 102407</strain>
    </source>
</reference>
<proteinExistence type="inferred from homology"/>
<dbReference type="CDD" id="cd00568">
    <property type="entry name" value="TPP_enzymes"/>
    <property type="match status" value="1"/>
</dbReference>
<dbReference type="Gene3D" id="3.40.50.970">
    <property type="match status" value="2"/>
</dbReference>
<dbReference type="SUPFAM" id="SSF52518">
    <property type="entry name" value="Thiamin diphosphate-binding fold (THDP-binding)"/>
    <property type="match status" value="2"/>
</dbReference>
<accession>A0ABQ6F8B2</accession>
<dbReference type="InterPro" id="IPR029035">
    <property type="entry name" value="DHS-like_NAD/FAD-binding_dom"/>
</dbReference>
<organism evidence="7 8">
    <name type="scientific">Zoogloea oryzae</name>
    <dbReference type="NCBI Taxonomy" id="310767"/>
    <lineage>
        <taxon>Bacteria</taxon>
        <taxon>Pseudomonadati</taxon>
        <taxon>Pseudomonadota</taxon>
        <taxon>Betaproteobacteria</taxon>
        <taxon>Rhodocyclales</taxon>
        <taxon>Zoogloeaceae</taxon>
        <taxon>Zoogloea</taxon>
    </lineage>
</organism>
<dbReference type="PANTHER" id="PTHR18968:SF142">
    <property type="entry name" value="ACETOLACTATE SYNTHASE"/>
    <property type="match status" value="1"/>
</dbReference>
<comment type="similarity">
    <text evidence="1 3">Belongs to the TPP enzyme family.</text>
</comment>
<evidence type="ECO:0000256" key="1">
    <source>
        <dbReference type="ARBA" id="ARBA00007812"/>
    </source>
</evidence>
<dbReference type="InterPro" id="IPR045229">
    <property type="entry name" value="TPP_enz"/>
</dbReference>
<dbReference type="InterPro" id="IPR029061">
    <property type="entry name" value="THDP-binding"/>
</dbReference>
<evidence type="ECO:0000256" key="2">
    <source>
        <dbReference type="ARBA" id="ARBA00023052"/>
    </source>
</evidence>
<evidence type="ECO:0000259" key="4">
    <source>
        <dbReference type="Pfam" id="PF00205"/>
    </source>
</evidence>
<dbReference type="Pfam" id="PF02776">
    <property type="entry name" value="TPP_enzyme_N"/>
    <property type="match status" value="1"/>
</dbReference>
<dbReference type="EMBL" id="BSPX01000013">
    <property type="protein sequence ID" value="GLT21803.1"/>
    <property type="molecule type" value="Genomic_DNA"/>
</dbReference>
<dbReference type="InterPro" id="IPR012000">
    <property type="entry name" value="Thiamin_PyroP_enz_cen_dom"/>
</dbReference>
<dbReference type="InterPro" id="IPR011766">
    <property type="entry name" value="TPP_enzyme_TPP-bd"/>
</dbReference>
<dbReference type="PANTHER" id="PTHR18968">
    <property type="entry name" value="THIAMINE PYROPHOSPHATE ENZYMES"/>
    <property type="match status" value="1"/>
</dbReference>
<evidence type="ECO:0000259" key="6">
    <source>
        <dbReference type="Pfam" id="PF02776"/>
    </source>
</evidence>
<dbReference type="Proteomes" id="UP001157167">
    <property type="component" value="Unassembled WGS sequence"/>
</dbReference>
<gene>
    <name evidence="7" type="ORF">GCM10007933_12570</name>
</gene>
<dbReference type="SUPFAM" id="SSF52467">
    <property type="entry name" value="DHS-like NAD/FAD-binding domain"/>
    <property type="match status" value="1"/>
</dbReference>
<feature type="domain" description="Thiamine pyrophosphate enzyme N-terminal TPP-binding" evidence="6">
    <location>
        <begin position="1"/>
        <end position="104"/>
    </location>
</feature>
<dbReference type="Pfam" id="PF02775">
    <property type="entry name" value="TPP_enzyme_C"/>
    <property type="match status" value="1"/>
</dbReference>
<sequence>MNASERIADWLADHGIEQVFTVTGGGAMYLNQALGTHPRITCTFMHHEQACAMAAEAYARVSGKPAVVMLTTGPGGINALNGVFGAYTDSIPMVVISGQVKRATCLDYTPVPGLRQLGDQEGPMIAMARPVTKMAESVGSPEALADQLPRAFALATHSRPGPVWLDIPLDVQSAECAPLPAAPAPATPIHPDLSAHCAALATRLRAAHRPLILAGTGVRLSGAGKALLDFAEAHGIPVATAWTHDLIASDHPLFAGRPGTIGTRAGNFCTQNADCVIVIGSRLNIRQVSYNWASFARNAFVAQVDIDPAELAKPFVQPDLRIGADASVFLGALTLACTDGLPDFSPWAAWCRDIARRYPTGGHPANGAQLHPYALVERVFSQLRDDDIVVCGNASACILPFQVGRLKAGQRMFSNSGSASMGYDLPAAIGAAQAAGGRRVVCFAGDGSLQMNIQELQTLKTLDLDIALVLIDNGGYASIRQTHENFFGRIVGATPASGVEFPDFARIAQAYGLDAVSVTAANLPDLDAALGRRGPVLIAAQVDPLPGFEPRIKSRALPEGGFATPELDDMFPFLPPDELAAVRTEAAAIRALPRSGAGS</sequence>
<feature type="domain" description="Thiamine pyrophosphate enzyme TPP-binding" evidence="5">
    <location>
        <begin position="405"/>
        <end position="538"/>
    </location>
</feature>
<keyword evidence="2 3" id="KW-0786">Thiamine pyrophosphate</keyword>
<dbReference type="Gene3D" id="3.40.50.1220">
    <property type="entry name" value="TPP-binding domain"/>
    <property type="match status" value="1"/>
</dbReference>
<keyword evidence="8" id="KW-1185">Reference proteome</keyword>
<evidence type="ECO:0000313" key="7">
    <source>
        <dbReference type="EMBL" id="GLT21803.1"/>
    </source>
</evidence>